<dbReference type="RefSeq" id="WP_013189746.1">
    <property type="nucleotide sequence ID" value="NC_014248.1"/>
</dbReference>
<sequence>MSDKIKKSDLVAELCTEEQQLLSGGQYGMGRYPGSSYQGGDGYPGSSYQGGDGYPGGGYQGGDGYPGGGYQGRKRYPTYICRPIYGYGY</sequence>
<dbReference type="AlphaFoldDB" id="D7DVB8"/>
<evidence type="ECO:0000256" key="1">
    <source>
        <dbReference type="SAM" id="MobiDB-lite"/>
    </source>
</evidence>
<gene>
    <name evidence="2" type="ordered locus">Aazo_0073</name>
</gene>
<dbReference type="EMBL" id="CP002059">
    <property type="protein sequence ID" value="ADI62726.1"/>
    <property type="molecule type" value="Genomic_DNA"/>
</dbReference>
<evidence type="ECO:0000313" key="3">
    <source>
        <dbReference type="Proteomes" id="UP000001511"/>
    </source>
</evidence>
<proteinExistence type="predicted"/>
<dbReference type="KEGG" id="naz:Aazo_0073"/>
<evidence type="ECO:0000313" key="2">
    <source>
        <dbReference type="EMBL" id="ADI62726.1"/>
    </source>
</evidence>
<feature type="region of interest" description="Disordered" evidence="1">
    <location>
        <begin position="24"/>
        <end position="59"/>
    </location>
</feature>
<organism evidence="2 3">
    <name type="scientific">Nostoc azollae (strain 0708)</name>
    <name type="common">Anabaena azollae (strain 0708)</name>
    <dbReference type="NCBI Taxonomy" id="551115"/>
    <lineage>
        <taxon>Bacteria</taxon>
        <taxon>Bacillati</taxon>
        <taxon>Cyanobacteriota</taxon>
        <taxon>Cyanophyceae</taxon>
        <taxon>Nostocales</taxon>
        <taxon>Nostocaceae</taxon>
        <taxon>Trichormus</taxon>
    </lineage>
</organism>
<name>D7DVB8_NOSA0</name>
<feature type="compositionally biased region" description="Gly residues" evidence="1">
    <location>
        <begin position="37"/>
        <end position="59"/>
    </location>
</feature>
<accession>D7DVB8</accession>
<keyword evidence="3" id="KW-1185">Reference proteome</keyword>
<dbReference type="HOGENOM" id="CLU_2451669_0_0_3"/>
<reference evidence="2 3" key="1">
    <citation type="journal article" date="2010" name="PLoS ONE">
        <title>Genome erosion in a nitrogen-fixing vertically transmitted endosymbiotic multicellular cyanobacterium.</title>
        <authorList>
            <person name="Ran L."/>
            <person name="Larsson J."/>
            <person name="Vigil-Stenman T."/>
            <person name="Nylander J.A."/>
            <person name="Ininbergs K."/>
            <person name="Zheng W.W."/>
            <person name="Lapidus A."/>
            <person name="Lowry S."/>
            <person name="Haselkorn R."/>
            <person name="Bergman B."/>
        </authorList>
    </citation>
    <scope>NUCLEOTIDE SEQUENCE [LARGE SCALE GENOMIC DNA]</scope>
    <source>
        <strain evidence="2 3">0708</strain>
    </source>
</reference>
<dbReference type="Proteomes" id="UP000001511">
    <property type="component" value="Chromosome"/>
</dbReference>
<protein>
    <submittedName>
        <fullName evidence="2">Uncharacterized protein</fullName>
    </submittedName>
</protein>